<dbReference type="SUPFAM" id="SSF51735">
    <property type="entry name" value="NAD(P)-binding Rossmann-fold domains"/>
    <property type="match status" value="1"/>
</dbReference>
<dbReference type="InterPro" id="IPR051609">
    <property type="entry name" value="NmrA/Isoflavone_reductase-like"/>
</dbReference>
<evidence type="ECO:0000313" key="5">
    <source>
        <dbReference type="EMBL" id="KAJ9489592.1"/>
    </source>
</evidence>
<dbReference type="EMBL" id="LACB01000080">
    <property type="protein sequence ID" value="KAJ9489592.1"/>
    <property type="molecule type" value="Genomic_DNA"/>
</dbReference>
<dbReference type="PANTHER" id="PTHR47706:SF4">
    <property type="entry name" value="NMRA-LIKE DOMAIN-CONTAINING PROTEIN"/>
    <property type="match status" value="1"/>
</dbReference>
<dbReference type="GO" id="GO:0016491">
    <property type="term" value="F:oxidoreductase activity"/>
    <property type="evidence" value="ECO:0007669"/>
    <property type="project" value="UniProtKB-KW"/>
</dbReference>
<proteinExistence type="inferred from homology"/>
<evidence type="ECO:0000256" key="1">
    <source>
        <dbReference type="ARBA" id="ARBA00005725"/>
    </source>
</evidence>
<dbReference type="PANTHER" id="PTHR47706">
    <property type="entry name" value="NMRA-LIKE FAMILY PROTEIN"/>
    <property type="match status" value="1"/>
</dbReference>
<reference evidence="5" key="1">
    <citation type="submission" date="2015-06" db="EMBL/GenBank/DDBJ databases">
        <authorList>
            <person name="Nguyen H."/>
        </authorList>
    </citation>
    <scope>NUCLEOTIDE SEQUENCE</scope>
    <source>
        <strain evidence="5">DAOM 180753</strain>
    </source>
</reference>
<keyword evidence="6" id="KW-1185">Reference proteome</keyword>
<evidence type="ECO:0000313" key="6">
    <source>
        <dbReference type="Proteomes" id="UP001227192"/>
    </source>
</evidence>
<dbReference type="Proteomes" id="UP001227192">
    <property type="component" value="Unassembled WGS sequence"/>
</dbReference>
<comment type="caution">
    <text evidence="5">The sequence shown here is derived from an EMBL/GenBank/DDBJ whole genome shotgun (WGS) entry which is preliminary data.</text>
</comment>
<feature type="domain" description="NAD(P)-binding" evidence="4">
    <location>
        <begin position="8"/>
        <end position="139"/>
    </location>
</feature>
<reference evidence="5" key="2">
    <citation type="journal article" date="2016" name="Fungal Biol.">
        <title>Ochratoxin A production by Penicillium thymicola.</title>
        <authorList>
            <person name="Nguyen H.D.T."/>
            <person name="McMullin D.R."/>
            <person name="Ponomareva E."/>
            <person name="Riley R."/>
            <person name="Pomraning K.R."/>
            <person name="Baker S.E."/>
            <person name="Seifert K.A."/>
        </authorList>
    </citation>
    <scope>NUCLEOTIDE SEQUENCE</scope>
    <source>
        <strain evidence="5">DAOM 180753</strain>
    </source>
</reference>
<gene>
    <name evidence="5" type="ORF">VN97_g3678</name>
</gene>
<evidence type="ECO:0000256" key="3">
    <source>
        <dbReference type="ARBA" id="ARBA00023002"/>
    </source>
</evidence>
<accession>A0AAI9TM60</accession>
<dbReference type="Pfam" id="PF13460">
    <property type="entry name" value="NAD_binding_10"/>
    <property type="match status" value="1"/>
</dbReference>
<dbReference type="Gene3D" id="3.40.50.720">
    <property type="entry name" value="NAD(P)-binding Rossmann-like Domain"/>
    <property type="match status" value="1"/>
</dbReference>
<keyword evidence="2" id="KW-0521">NADP</keyword>
<dbReference type="InterPro" id="IPR016040">
    <property type="entry name" value="NAD(P)-bd_dom"/>
</dbReference>
<dbReference type="Gene3D" id="3.90.25.10">
    <property type="entry name" value="UDP-galactose 4-epimerase, domain 1"/>
    <property type="match status" value="1"/>
</dbReference>
<dbReference type="InterPro" id="IPR036291">
    <property type="entry name" value="NAD(P)-bd_dom_sf"/>
</dbReference>
<sequence>MPVIGVAGASGGVGKAIVERLAQEPKYQVIAFSRKPSSNHLLPNVQSVQLNYDDVPSMTETLAAFNVHTIISAIVAVTEETSQAQLNLIDAAGASTKTERFIPSEFLFIQPAAPPYLDPVVHIWIASIARIKMNSLQYTRIVNGLFMDYWGMPHVSTSLIPHTFGINIAKREAVIPGDGNNIICLTLLRDMTNYLVKLLDIEEWPEFSVFVGDELSYNQMVKIAEEITGTKFKVTYDSVENVNSGNVALPPMPSDTTYSAEEQKGITAQVAKLVNLNPFVSFMMSMNTSHIYLTTFCWGGDLSGDTPLGYLVLSPFLVLLPFLSVCVL</sequence>
<evidence type="ECO:0000259" key="4">
    <source>
        <dbReference type="Pfam" id="PF13460"/>
    </source>
</evidence>
<name>A0AAI9TM60_PENTH</name>
<comment type="similarity">
    <text evidence="1">Belongs to the NmrA-type oxidoreductase family. Isoflavone reductase subfamily.</text>
</comment>
<dbReference type="AlphaFoldDB" id="A0AAI9TM60"/>
<protein>
    <recommendedName>
        <fullName evidence="4">NAD(P)-binding domain-containing protein</fullName>
    </recommendedName>
</protein>
<keyword evidence="3" id="KW-0560">Oxidoreductase</keyword>
<evidence type="ECO:0000256" key="2">
    <source>
        <dbReference type="ARBA" id="ARBA00022857"/>
    </source>
</evidence>
<organism evidence="5 6">
    <name type="scientific">Penicillium thymicola</name>
    <dbReference type="NCBI Taxonomy" id="293382"/>
    <lineage>
        <taxon>Eukaryota</taxon>
        <taxon>Fungi</taxon>
        <taxon>Dikarya</taxon>
        <taxon>Ascomycota</taxon>
        <taxon>Pezizomycotina</taxon>
        <taxon>Eurotiomycetes</taxon>
        <taxon>Eurotiomycetidae</taxon>
        <taxon>Eurotiales</taxon>
        <taxon>Aspergillaceae</taxon>
        <taxon>Penicillium</taxon>
    </lineage>
</organism>